<reference evidence="3" key="1">
    <citation type="journal article" date="2014" name="Int. J. Syst. Evol. Microbiol.">
        <title>Complete genome sequence of Corynebacterium casei LMG S-19264T (=DSM 44701T), isolated from a smear-ripened cheese.</title>
        <authorList>
            <consortium name="US DOE Joint Genome Institute (JGI-PGF)"/>
            <person name="Walter F."/>
            <person name="Albersmeier A."/>
            <person name="Kalinowski J."/>
            <person name="Ruckert C."/>
        </authorList>
    </citation>
    <scope>NUCLEOTIDE SEQUENCE</scope>
    <source>
        <strain evidence="3">CGMCC 1.12187</strain>
    </source>
</reference>
<name>A0A917H4F6_9MICC</name>
<dbReference type="Pfam" id="PF04480">
    <property type="entry name" value="DUF559"/>
    <property type="match status" value="1"/>
</dbReference>
<evidence type="ECO:0000313" key="4">
    <source>
        <dbReference type="Proteomes" id="UP000638848"/>
    </source>
</evidence>
<gene>
    <name evidence="3" type="ORF">GCM10011374_34210</name>
</gene>
<feature type="domain" description="DUF559" evidence="2">
    <location>
        <begin position="70"/>
        <end position="113"/>
    </location>
</feature>
<accession>A0A917H4F6</accession>
<protein>
    <recommendedName>
        <fullName evidence="2">DUF559 domain-containing protein</fullName>
    </recommendedName>
</protein>
<sequence length="347" mass="38194">MSPRRSPYTSSWLPEHDLGAEVPSQNPATSAIEQRVKQRLLEAGLPVRQGLAIQCSYDIFGNRFPVLTPDFVLLESKVCVEVDPLYTHGAREFQDTMRNALLSHAGWTVVRLRLGGQQPIGAHDVVAEGQTITDPVIEALVAAVTDAVDGRPGQVRRVARPTPRMHGRLSRATTRSAYEHAYFFAWMLDSGDPVRLAIVDSGRCLGLDRGRSGVWFLRLLDLHRLPRKQWKAELTAVLEQMGEADFEPTSAFPWGERFFTGPSGPNVLLPASFNLGGPTCELTVTVKGTTTWEPLELRTDGTPQLQVHPEAAAAGWRIAQVVAANPFLPRVVTISLARTGKRTGHWA</sequence>
<evidence type="ECO:0000256" key="1">
    <source>
        <dbReference type="SAM" id="MobiDB-lite"/>
    </source>
</evidence>
<proteinExistence type="predicted"/>
<keyword evidence="4" id="KW-1185">Reference proteome</keyword>
<reference evidence="3" key="2">
    <citation type="submission" date="2020-09" db="EMBL/GenBank/DDBJ databases">
        <authorList>
            <person name="Sun Q."/>
            <person name="Zhou Y."/>
        </authorList>
    </citation>
    <scope>NUCLEOTIDE SEQUENCE</scope>
    <source>
        <strain evidence="3">CGMCC 1.12187</strain>
    </source>
</reference>
<comment type="caution">
    <text evidence="3">The sequence shown here is derived from an EMBL/GenBank/DDBJ whole genome shotgun (WGS) entry which is preliminary data.</text>
</comment>
<organism evidence="3 4">
    <name type="scientific">Kocuria dechangensis</name>
    <dbReference type="NCBI Taxonomy" id="1176249"/>
    <lineage>
        <taxon>Bacteria</taxon>
        <taxon>Bacillati</taxon>
        <taxon>Actinomycetota</taxon>
        <taxon>Actinomycetes</taxon>
        <taxon>Micrococcales</taxon>
        <taxon>Micrococcaceae</taxon>
        <taxon>Kocuria</taxon>
    </lineage>
</organism>
<dbReference type="RefSeq" id="WP_188539422.1">
    <property type="nucleotide sequence ID" value="NZ_BMEQ01000026.1"/>
</dbReference>
<evidence type="ECO:0000259" key="2">
    <source>
        <dbReference type="Pfam" id="PF04480"/>
    </source>
</evidence>
<dbReference type="EMBL" id="BMEQ01000026">
    <property type="protein sequence ID" value="GGG67159.1"/>
    <property type="molecule type" value="Genomic_DNA"/>
</dbReference>
<dbReference type="InterPro" id="IPR007569">
    <property type="entry name" value="DUF559"/>
</dbReference>
<feature type="region of interest" description="Disordered" evidence="1">
    <location>
        <begin position="1"/>
        <end position="29"/>
    </location>
</feature>
<dbReference type="Proteomes" id="UP000638848">
    <property type="component" value="Unassembled WGS sequence"/>
</dbReference>
<dbReference type="AlphaFoldDB" id="A0A917H4F6"/>
<evidence type="ECO:0000313" key="3">
    <source>
        <dbReference type="EMBL" id="GGG67159.1"/>
    </source>
</evidence>